<keyword evidence="1" id="KW-0614">Plasmid</keyword>
<evidence type="ECO:0000313" key="2">
    <source>
        <dbReference type="Proteomes" id="UP000595197"/>
    </source>
</evidence>
<dbReference type="Proteomes" id="UP000595197">
    <property type="component" value="Plasmid pTT6-5"/>
</dbReference>
<sequence length="52" mass="5418">MTGDPVRIAAVVAAEPALAERAAIREIDGGMSRSDAEIATLFDLVEEGGYVL</sequence>
<dbReference type="RefSeq" id="WP_201083964.1">
    <property type="nucleotide sequence ID" value="NZ_CP067425.2"/>
</dbReference>
<geneLocation type="plasmid" evidence="1 2">
    <name>pTT6-5</name>
</geneLocation>
<name>A0ABX7BI66_9PROT</name>
<proteinExistence type="predicted"/>
<accession>A0ABX7BI66</accession>
<organism evidence="1 2">
    <name type="scientific">Skermanella cutis</name>
    <dbReference type="NCBI Taxonomy" id="2775420"/>
    <lineage>
        <taxon>Bacteria</taxon>
        <taxon>Pseudomonadati</taxon>
        <taxon>Pseudomonadota</taxon>
        <taxon>Alphaproteobacteria</taxon>
        <taxon>Rhodospirillales</taxon>
        <taxon>Azospirillaceae</taxon>
        <taxon>Skermanella</taxon>
    </lineage>
</organism>
<reference evidence="1" key="1">
    <citation type="submission" date="2021-02" db="EMBL/GenBank/DDBJ databases">
        <title>Skermanella TT6 skin isolate.</title>
        <authorList>
            <person name="Lee K."/>
            <person name="Ganzorig M."/>
        </authorList>
    </citation>
    <scope>NUCLEOTIDE SEQUENCE</scope>
    <source>
        <strain evidence="1">TT6</strain>
    </source>
</reference>
<dbReference type="EMBL" id="CP067425">
    <property type="protein sequence ID" value="QQP94060.1"/>
    <property type="molecule type" value="Genomic_DNA"/>
</dbReference>
<protein>
    <submittedName>
        <fullName evidence="1">Uncharacterized protein</fullName>
    </submittedName>
</protein>
<keyword evidence="2" id="KW-1185">Reference proteome</keyword>
<gene>
    <name evidence="1" type="ORF">IGS68_35200</name>
</gene>
<evidence type="ECO:0000313" key="1">
    <source>
        <dbReference type="EMBL" id="QQP94060.1"/>
    </source>
</evidence>